<dbReference type="InParanoid" id="A0A0N0PFL4"/>
<dbReference type="InterPro" id="IPR000242">
    <property type="entry name" value="PTP_cat"/>
</dbReference>
<dbReference type="SUPFAM" id="SSF52799">
    <property type="entry name" value="(Phosphotyrosine protein) phosphatases II"/>
    <property type="match status" value="1"/>
</dbReference>
<accession>A0A0N0PFL4</accession>
<feature type="domain" description="Tyrosine-protein phosphatase" evidence="1">
    <location>
        <begin position="83"/>
        <end position="139"/>
    </location>
</feature>
<protein>
    <recommendedName>
        <fullName evidence="1">Tyrosine-protein phosphatase domain-containing protein</fullName>
    </recommendedName>
</protein>
<reference evidence="2 3" key="1">
    <citation type="journal article" date="2015" name="Nat. Commun.">
        <title>Outbred genome sequencing and CRISPR/Cas9 gene editing in butterflies.</title>
        <authorList>
            <person name="Li X."/>
            <person name="Fan D."/>
            <person name="Zhang W."/>
            <person name="Liu G."/>
            <person name="Zhang L."/>
            <person name="Zhao L."/>
            <person name="Fang X."/>
            <person name="Chen L."/>
            <person name="Dong Y."/>
            <person name="Chen Y."/>
            <person name="Ding Y."/>
            <person name="Zhao R."/>
            <person name="Feng M."/>
            <person name="Zhu Y."/>
            <person name="Feng Y."/>
            <person name="Jiang X."/>
            <person name="Zhu D."/>
            <person name="Xiang H."/>
            <person name="Feng X."/>
            <person name="Li S."/>
            <person name="Wang J."/>
            <person name="Zhang G."/>
            <person name="Kronforst M.R."/>
            <person name="Wang W."/>
        </authorList>
    </citation>
    <scope>NUCLEOTIDE SEQUENCE [LARGE SCALE GENOMIC DNA]</scope>
    <source>
        <strain evidence="2">Ya'a_city_454_Pm</strain>
        <tissue evidence="2">Whole body</tissue>
    </source>
</reference>
<dbReference type="GO" id="GO:0004725">
    <property type="term" value="F:protein tyrosine phosphatase activity"/>
    <property type="evidence" value="ECO:0007669"/>
    <property type="project" value="InterPro"/>
</dbReference>
<dbReference type="Gene3D" id="3.90.190.10">
    <property type="entry name" value="Protein tyrosine phosphatase superfamily"/>
    <property type="match status" value="1"/>
</dbReference>
<dbReference type="PANTHER" id="PTHR19134">
    <property type="entry name" value="RECEPTOR-TYPE TYROSINE-PROTEIN PHOSPHATASE"/>
    <property type="match status" value="1"/>
</dbReference>
<keyword evidence="3" id="KW-1185">Reference proteome</keyword>
<dbReference type="STRING" id="76193.A0A0N0PFL4"/>
<dbReference type="EMBL" id="LADJ01013945">
    <property type="protein sequence ID" value="KPJ21012.1"/>
    <property type="molecule type" value="Genomic_DNA"/>
</dbReference>
<organism evidence="2 3">
    <name type="scientific">Papilio machaon</name>
    <name type="common">Old World swallowtail butterfly</name>
    <dbReference type="NCBI Taxonomy" id="76193"/>
    <lineage>
        <taxon>Eukaryota</taxon>
        <taxon>Metazoa</taxon>
        <taxon>Ecdysozoa</taxon>
        <taxon>Arthropoda</taxon>
        <taxon>Hexapoda</taxon>
        <taxon>Insecta</taxon>
        <taxon>Pterygota</taxon>
        <taxon>Neoptera</taxon>
        <taxon>Endopterygota</taxon>
        <taxon>Lepidoptera</taxon>
        <taxon>Glossata</taxon>
        <taxon>Ditrysia</taxon>
        <taxon>Papilionoidea</taxon>
        <taxon>Papilionidae</taxon>
        <taxon>Papilioninae</taxon>
        <taxon>Papilio</taxon>
    </lineage>
</organism>
<comment type="caution">
    <text evidence="2">The sequence shown here is derived from an EMBL/GenBank/DDBJ whole genome shotgun (WGS) entry which is preliminary data.</text>
</comment>
<sequence length="139" mass="15695">MFLDILVGLNFLQVAAQNKILREERSGSRGGYCAVHRLPWAAKIFEMIYTLLLNVSLLQVSLSAAIALEFSVTVLKICVNIFRLPSNLSKNRYTDVLCYDHSRVLLSQTDPEDPTTDYINANYVDGYKQKNAFICTQGQ</sequence>
<name>A0A0N0PFL4_PAPMA</name>
<evidence type="ECO:0000313" key="3">
    <source>
        <dbReference type="Proteomes" id="UP000053240"/>
    </source>
</evidence>
<dbReference type="PANTHER" id="PTHR19134:SF534">
    <property type="entry name" value="LD27988P"/>
    <property type="match status" value="1"/>
</dbReference>
<dbReference type="Proteomes" id="UP000053240">
    <property type="component" value="Unassembled WGS sequence"/>
</dbReference>
<dbReference type="Pfam" id="PF00102">
    <property type="entry name" value="Y_phosphatase"/>
    <property type="match status" value="1"/>
</dbReference>
<dbReference type="AlphaFoldDB" id="A0A0N0PFL4"/>
<dbReference type="PROSITE" id="PS50055">
    <property type="entry name" value="TYR_PHOSPHATASE_PTP"/>
    <property type="match status" value="1"/>
</dbReference>
<dbReference type="InterPro" id="IPR050348">
    <property type="entry name" value="Protein-Tyr_Phosphatase"/>
</dbReference>
<evidence type="ECO:0000259" key="1">
    <source>
        <dbReference type="PROSITE" id="PS50055"/>
    </source>
</evidence>
<evidence type="ECO:0000313" key="2">
    <source>
        <dbReference type="EMBL" id="KPJ21012.1"/>
    </source>
</evidence>
<proteinExistence type="predicted"/>
<gene>
    <name evidence="2" type="ORF">RR48_00573</name>
</gene>
<dbReference type="InterPro" id="IPR029021">
    <property type="entry name" value="Prot-tyrosine_phosphatase-like"/>
</dbReference>